<evidence type="ECO:0000256" key="1">
    <source>
        <dbReference type="ARBA" id="ARBA00009308"/>
    </source>
</evidence>
<dbReference type="Proteomes" id="UP000642938">
    <property type="component" value="Unassembled WGS sequence"/>
</dbReference>
<reference evidence="4" key="4">
    <citation type="submission" date="2024-05" db="EMBL/GenBank/DDBJ databases">
        <authorList>
            <person name="Sun Q."/>
            <person name="Zhou Y."/>
        </authorList>
    </citation>
    <scope>NUCLEOTIDE SEQUENCE</scope>
    <source>
        <strain evidence="4">CGMCC 1.15287</strain>
    </source>
</reference>
<dbReference type="PANTHER" id="PTHR43048">
    <property type="entry name" value="METHYLMALONYL-COA EPIMERASE"/>
    <property type="match status" value="1"/>
</dbReference>
<evidence type="ECO:0000313" key="4">
    <source>
        <dbReference type="EMBL" id="GGH02281.1"/>
    </source>
</evidence>
<evidence type="ECO:0000259" key="3">
    <source>
        <dbReference type="PROSITE" id="PS51819"/>
    </source>
</evidence>
<dbReference type="PANTHER" id="PTHR43048:SF3">
    <property type="entry name" value="METHYLMALONYL-COA EPIMERASE, MITOCHONDRIAL"/>
    <property type="match status" value="1"/>
</dbReference>
<dbReference type="InterPro" id="IPR037523">
    <property type="entry name" value="VOC_core"/>
</dbReference>
<dbReference type="RefSeq" id="WP_183759800.1">
    <property type="nucleotide sequence ID" value="NZ_BMHZ01000002.1"/>
</dbReference>
<gene>
    <name evidence="4" type="ORF">GCM10007422_16600</name>
    <name evidence="5" type="ORF">GGQ60_000495</name>
</gene>
<dbReference type="Pfam" id="PF13669">
    <property type="entry name" value="Glyoxalase_4"/>
    <property type="match status" value="1"/>
</dbReference>
<comment type="similarity">
    <text evidence="1">Belongs to the methylmalonyl-CoA epimerase family.</text>
</comment>
<dbReference type="GO" id="GO:0046491">
    <property type="term" value="P:L-methylmalonyl-CoA metabolic process"/>
    <property type="evidence" value="ECO:0007669"/>
    <property type="project" value="TreeGrafter"/>
</dbReference>
<dbReference type="InterPro" id="IPR051785">
    <property type="entry name" value="MMCE/EMCE_epimerase"/>
</dbReference>
<organism evidence="5 6">
    <name type="scientific">Pedobacter zeae</name>
    <dbReference type="NCBI Taxonomy" id="1737356"/>
    <lineage>
        <taxon>Bacteria</taxon>
        <taxon>Pseudomonadati</taxon>
        <taxon>Bacteroidota</taxon>
        <taxon>Sphingobacteriia</taxon>
        <taxon>Sphingobacteriales</taxon>
        <taxon>Sphingobacteriaceae</taxon>
        <taxon>Pedobacter</taxon>
    </lineage>
</organism>
<dbReference type="GO" id="GO:0004493">
    <property type="term" value="F:methylmalonyl-CoA epimerase activity"/>
    <property type="evidence" value="ECO:0007669"/>
    <property type="project" value="UniProtKB-EC"/>
</dbReference>
<dbReference type="Gene3D" id="3.10.180.10">
    <property type="entry name" value="2,3-Dihydroxybiphenyl 1,2-Dioxygenase, domain 1"/>
    <property type="match status" value="1"/>
</dbReference>
<keyword evidence="5" id="KW-0413">Isomerase</keyword>
<dbReference type="PROSITE" id="PS51819">
    <property type="entry name" value="VOC"/>
    <property type="match status" value="1"/>
</dbReference>
<accession>A0A7W6K9D0</accession>
<feature type="domain" description="VOC" evidence="3">
    <location>
        <begin position="3"/>
        <end position="131"/>
    </location>
</feature>
<evidence type="ECO:0000256" key="2">
    <source>
        <dbReference type="ARBA" id="ARBA00022723"/>
    </source>
</evidence>
<dbReference type="AlphaFoldDB" id="A0A7W6K9D0"/>
<dbReference type="InterPro" id="IPR029068">
    <property type="entry name" value="Glyas_Bleomycin-R_OHBP_Dase"/>
</dbReference>
<dbReference type="EMBL" id="JACIEF010000001">
    <property type="protein sequence ID" value="MBB4106535.1"/>
    <property type="molecule type" value="Genomic_DNA"/>
</dbReference>
<evidence type="ECO:0000313" key="7">
    <source>
        <dbReference type="Proteomes" id="UP000642938"/>
    </source>
</evidence>
<dbReference type="Proteomes" id="UP000532273">
    <property type="component" value="Unassembled WGS sequence"/>
</dbReference>
<dbReference type="GO" id="GO:0046872">
    <property type="term" value="F:metal ion binding"/>
    <property type="evidence" value="ECO:0007669"/>
    <property type="project" value="UniProtKB-KW"/>
</dbReference>
<dbReference type="SUPFAM" id="SSF54593">
    <property type="entry name" value="Glyoxalase/Bleomycin resistance protein/Dihydroxybiphenyl dioxygenase"/>
    <property type="match status" value="1"/>
</dbReference>
<evidence type="ECO:0000313" key="5">
    <source>
        <dbReference type="EMBL" id="MBB4106535.1"/>
    </source>
</evidence>
<reference evidence="5 6" key="3">
    <citation type="submission" date="2020-08" db="EMBL/GenBank/DDBJ databases">
        <title>Genomic Encyclopedia of Type Strains, Phase IV (KMG-IV): sequencing the most valuable type-strain genomes for metagenomic binning, comparative biology and taxonomic classification.</title>
        <authorList>
            <person name="Goeker M."/>
        </authorList>
    </citation>
    <scope>NUCLEOTIDE SEQUENCE [LARGE SCALE GENOMIC DNA]</scope>
    <source>
        <strain evidence="5 6">DSM 100774</strain>
    </source>
</reference>
<name>A0A7W6K9D0_9SPHI</name>
<dbReference type="NCBIfam" id="TIGR03081">
    <property type="entry name" value="metmalonyl_epim"/>
    <property type="match status" value="1"/>
</dbReference>
<keyword evidence="2" id="KW-0479">Metal-binding</keyword>
<dbReference type="EC" id="5.1.99.1" evidence="5"/>
<proteinExistence type="inferred from homology"/>
<protein>
    <submittedName>
        <fullName evidence="4">Methylmalonyl-CoA epimerase</fullName>
    </submittedName>
    <submittedName>
        <fullName evidence="5">Methylmalonyl-CoA/ethylmalonyl-CoA epimerase</fullName>
        <ecNumber evidence="5">5.1.99.1</ecNumber>
    </submittedName>
</protein>
<comment type="caution">
    <text evidence="5">The sequence shown here is derived from an EMBL/GenBank/DDBJ whole genome shotgun (WGS) entry which is preliminary data.</text>
</comment>
<dbReference type="EMBL" id="BMHZ01000002">
    <property type="protein sequence ID" value="GGH02281.1"/>
    <property type="molecule type" value="Genomic_DNA"/>
</dbReference>
<dbReference type="InterPro" id="IPR017515">
    <property type="entry name" value="MeMalonyl-CoA_epimerase"/>
</dbReference>
<keyword evidence="7" id="KW-1185">Reference proteome</keyword>
<dbReference type="CDD" id="cd07249">
    <property type="entry name" value="MMCE"/>
    <property type="match status" value="1"/>
</dbReference>
<reference evidence="7" key="2">
    <citation type="journal article" date="2019" name="Int. J. Syst. Evol. Microbiol.">
        <title>The Global Catalogue of Microorganisms (GCM) 10K type strain sequencing project: providing services to taxonomists for standard genome sequencing and annotation.</title>
        <authorList>
            <consortium name="The Broad Institute Genomics Platform"/>
            <consortium name="The Broad Institute Genome Sequencing Center for Infectious Disease"/>
            <person name="Wu L."/>
            <person name="Ma J."/>
        </authorList>
    </citation>
    <scope>NUCLEOTIDE SEQUENCE [LARGE SCALE GENOMIC DNA]</scope>
    <source>
        <strain evidence="7">CGMCC 1.15287</strain>
    </source>
</reference>
<evidence type="ECO:0000313" key="6">
    <source>
        <dbReference type="Proteomes" id="UP000532273"/>
    </source>
</evidence>
<reference evidence="4" key="1">
    <citation type="journal article" date="2014" name="Int. J. Syst. Evol. Microbiol.">
        <title>Complete genome of a new Firmicutes species belonging to the dominant human colonic microbiota ('Ruminococcus bicirculans') reveals two chromosomes and a selective capacity to utilize plant glucans.</title>
        <authorList>
            <consortium name="NISC Comparative Sequencing Program"/>
            <person name="Wegmann U."/>
            <person name="Louis P."/>
            <person name="Goesmann A."/>
            <person name="Henrissat B."/>
            <person name="Duncan S.H."/>
            <person name="Flint H.J."/>
        </authorList>
    </citation>
    <scope>NUCLEOTIDE SEQUENCE</scope>
    <source>
        <strain evidence="4">CGMCC 1.15287</strain>
    </source>
</reference>
<sequence length="135" mass="15156">MNKIEHIGIAVKDLNRSIAIYQKLLNTDCYKTEQVASESVNTAFFKTGENKVELLQATAPDSAIAKFIEKKGEGIHHIAFLVDDILAEMERLHQEGFVLLSESPKKGADNKMVCFVHPKDTNGVLIEICQEIKWL</sequence>